<evidence type="ECO:0000313" key="1">
    <source>
        <dbReference type="EMBL" id="CAG8810828.1"/>
    </source>
</evidence>
<evidence type="ECO:0000313" key="2">
    <source>
        <dbReference type="Proteomes" id="UP000789901"/>
    </source>
</evidence>
<dbReference type="EMBL" id="CAJVQB010027606">
    <property type="protein sequence ID" value="CAG8810828.1"/>
    <property type="molecule type" value="Genomic_DNA"/>
</dbReference>
<proteinExistence type="predicted"/>
<feature type="non-terminal residue" evidence="1">
    <location>
        <position position="191"/>
    </location>
</feature>
<comment type="caution">
    <text evidence="1">The sequence shown here is derived from an EMBL/GenBank/DDBJ whole genome shotgun (WGS) entry which is preliminary data.</text>
</comment>
<accession>A0ABN7W2D9</accession>
<gene>
    <name evidence="1" type="ORF">GMARGA_LOCUS25189</name>
</gene>
<keyword evidence="2" id="KW-1185">Reference proteome</keyword>
<sequence length="191" mass="22716">MASLSERRGTNCTNAEWDEYLKMGNVSSNETPTKWMNRIWSRLQYFRENDLLPTNSKKYLEARKLITYWSEVNGFYKSYAPEIGIATCFSCNQLVYTGNSYCRVSYDEYLLKIKKKSISGYNYDNEYALHRYGLWMQNTIRKIEHARAVGRKIRVCTIIQRKVVEWIYHPEGLTAQELALYYTYLQNIRTE</sequence>
<reference evidence="1 2" key="1">
    <citation type="submission" date="2021-06" db="EMBL/GenBank/DDBJ databases">
        <authorList>
            <person name="Kallberg Y."/>
            <person name="Tangrot J."/>
            <person name="Rosling A."/>
        </authorList>
    </citation>
    <scope>NUCLEOTIDE SEQUENCE [LARGE SCALE GENOMIC DNA]</scope>
    <source>
        <strain evidence="1 2">120-4 pot B 10/14</strain>
    </source>
</reference>
<dbReference type="Proteomes" id="UP000789901">
    <property type="component" value="Unassembled WGS sequence"/>
</dbReference>
<organism evidence="1 2">
    <name type="scientific">Gigaspora margarita</name>
    <dbReference type="NCBI Taxonomy" id="4874"/>
    <lineage>
        <taxon>Eukaryota</taxon>
        <taxon>Fungi</taxon>
        <taxon>Fungi incertae sedis</taxon>
        <taxon>Mucoromycota</taxon>
        <taxon>Glomeromycotina</taxon>
        <taxon>Glomeromycetes</taxon>
        <taxon>Diversisporales</taxon>
        <taxon>Gigasporaceae</taxon>
        <taxon>Gigaspora</taxon>
    </lineage>
</organism>
<protein>
    <submittedName>
        <fullName evidence="1">6410_t:CDS:1</fullName>
    </submittedName>
</protein>
<name>A0ABN7W2D9_GIGMA</name>